<keyword evidence="4" id="KW-0812">Transmembrane</keyword>
<dbReference type="GO" id="GO:0004888">
    <property type="term" value="F:transmembrane signaling receptor activity"/>
    <property type="evidence" value="ECO:0007669"/>
    <property type="project" value="TreeGrafter"/>
</dbReference>
<keyword evidence="4" id="KW-0472">Membrane</keyword>
<dbReference type="Pfam" id="PF00672">
    <property type="entry name" value="HAMP"/>
    <property type="match status" value="1"/>
</dbReference>
<comment type="caution">
    <text evidence="6">The sequence shown here is derived from an EMBL/GenBank/DDBJ whole genome shotgun (WGS) entry which is preliminary data.</text>
</comment>
<feature type="domain" description="HAMP" evidence="5">
    <location>
        <begin position="429"/>
        <end position="481"/>
    </location>
</feature>
<dbReference type="PANTHER" id="PTHR43531">
    <property type="entry name" value="PROTEIN ICFG"/>
    <property type="match status" value="1"/>
</dbReference>
<dbReference type="GO" id="GO:0006935">
    <property type="term" value="P:chemotaxis"/>
    <property type="evidence" value="ECO:0007669"/>
    <property type="project" value="UniProtKB-KW"/>
</dbReference>
<dbReference type="Pfam" id="PF18947">
    <property type="entry name" value="HAMP_2"/>
    <property type="match status" value="3"/>
</dbReference>
<evidence type="ECO:0000313" key="6">
    <source>
        <dbReference type="EMBL" id="MBV7276927.1"/>
    </source>
</evidence>
<feature type="transmembrane region" description="Helical" evidence="4">
    <location>
        <begin position="13"/>
        <end position="33"/>
    </location>
</feature>
<feature type="region of interest" description="Disordered" evidence="3">
    <location>
        <begin position="494"/>
        <end position="529"/>
    </location>
</feature>
<proteinExistence type="inferred from homology"/>
<feature type="transmembrane region" description="Helical" evidence="4">
    <location>
        <begin position="45"/>
        <end position="71"/>
    </location>
</feature>
<feature type="compositionally biased region" description="Polar residues" evidence="3">
    <location>
        <begin position="498"/>
        <end position="509"/>
    </location>
</feature>
<dbReference type="InterPro" id="IPR003660">
    <property type="entry name" value="HAMP_dom"/>
</dbReference>
<dbReference type="SMART" id="SM00304">
    <property type="entry name" value="HAMP"/>
    <property type="match status" value="4"/>
</dbReference>
<dbReference type="AlphaFoldDB" id="A0A949TX90"/>
<feature type="compositionally biased region" description="Low complexity" evidence="3">
    <location>
        <begin position="510"/>
        <end position="529"/>
    </location>
</feature>
<sequence length="529" mass="57099">MKWLYNMKISTKVILSFIIVALISGFIGASIVIDIEKIKINNAAIVNKNILLVSIILIMSVVIAIVFGVIMSKIISNPIIKLKDAADKLSAGDINVRIESNTKDEIGDLANSFNEMAETIKEQVKVAEKIAAGDFSETLNVKSENDVLSKNLNLVINNFKLLVSDTNVLVQAVIEGRLSDRGDSTKFNGGYKKIIEGINNALDAIAKPLNVTSQYISKMANGEDLEVIENCYDGDFGILINNLNLVRECLYTLLGETLNLTKEAAGGNLLARGDINKLKGGYLEIVKGINSTLDAVIEPLNEADGVLHRMAVNDLTTKMNGQYNGMLKNFAESINNVHTRLVSIQEVFADMAKGDLGLLGKYGKIGKRSENDKMLPAMIVAMTSIKDLIDEVGKLSNFAINGELSTRGNAEKFEGGYKEIIEGMNNTIDSIVKPIQEASVVLQEMAKGNLTIAVNGDYKGEHAKIKDNLNFAISSFNDILNDINSSAQQVAAGARQVSDGSQGLSQGSTEQASSIEELSSSIAQISAQT</sequence>
<keyword evidence="7" id="KW-1185">Reference proteome</keyword>
<evidence type="ECO:0000256" key="2">
    <source>
        <dbReference type="ARBA" id="ARBA00029447"/>
    </source>
</evidence>
<keyword evidence="1" id="KW-0145">Chemotaxis</keyword>
<evidence type="ECO:0000313" key="7">
    <source>
        <dbReference type="Proteomes" id="UP000694308"/>
    </source>
</evidence>
<dbReference type="CDD" id="cd06225">
    <property type="entry name" value="HAMP"/>
    <property type="match status" value="2"/>
</dbReference>
<dbReference type="Proteomes" id="UP000694308">
    <property type="component" value="Unassembled WGS sequence"/>
</dbReference>
<evidence type="ECO:0000256" key="4">
    <source>
        <dbReference type="SAM" id="Phobius"/>
    </source>
</evidence>
<dbReference type="GO" id="GO:0007165">
    <property type="term" value="P:signal transduction"/>
    <property type="evidence" value="ECO:0007669"/>
    <property type="project" value="InterPro"/>
</dbReference>
<dbReference type="InterPro" id="IPR051310">
    <property type="entry name" value="MCP_chemotaxis"/>
</dbReference>
<feature type="non-terminal residue" evidence="6">
    <location>
        <position position="529"/>
    </location>
</feature>
<accession>A0A949TX90</accession>
<dbReference type="EMBL" id="JAEEGC010000233">
    <property type="protein sequence ID" value="MBV7276927.1"/>
    <property type="molecule type" value="Genomic_DNA"/>
</dbReference>
<comment type="similarity">
    <text evidence="2">Belongs to the methyl-accepting chemotaxis (MCP) protein family.</text>
</comment>
<keyword evidence="4" id="KW-1133">Transmembrane helix</keyword>
<reference evidence="6" key="1">
    <citation type="submission" date="2020-12" db="EMBL/GenBank/DDBJ databases">
        <title>Clostridium thailandense sp. nov., a novel acetogenic bacterium isolated from peat land soil in Thailand.</title>
        <authorList>
            <person name="Chaikitkaew S."/>
            <person name="Birkeland N.K."/>
        </authorList>
    </citation>
    <scope>NUCLEOTIDE SEQUENCE</scope>
    <source>
        <strain evidence="6">PL3</strain>
    </source>
</reference>
<dbReference type="RefSeq" id="WP_218324004.1">
    <property type="nucleotide sequence ID" value="NZ_JAEEGC010000233.1"/>
</dbReference>
<dbReference type="PANTHER" id="PTHR43531:SF11">
    <property type="entry name" value="METHYL-ACCEPTING CHEMOTAXIS PROTEIN 3"/>
    <property type="match status" value="1"/>
</dbReference>
<organism evidence="6 7">
    <name type="scientific">Clostridium thailandense</name>
    <dbReference type="NCBI Taxonomy" id="2794346"/>
    <lineage>
        <taxon>Bacteria</taxon>
        <taxon>Bacillati</taxon>
        <taxon>Bacillota</taxon>
        <taxon>Clostridia</taxon>
        <taxon>Eubacteriales</taxon>
        <taxon>Clostridiaceae</taxon>
        <taxon>Clostridium</taxon>
    </lineage>
</organism>
<dbReference type="PROSITE" id="PS50885">
    <property type="entry name" value="HAMP"/>
    <property type="match status" value="2"/>
</dbReference>
<name>A0A949TX90_9CLOT</name>
<gene>
    <name evidence="6" type="ORF">I6U48_29085</name>
</gene>
<evidence type="ECO:0000259" key="5">
    <source>
        <dbReference type="PROSITE" id="PS50885"/>
    </source>
</evidence>
<protein>
    <submittedName>
        <fullName evidence="6">HAMP domain-containing protein</fullName>
    </submittedName>
</protein>
<evidence type="ECO:0000256" key="3">
    <source>
        <dbReference type="SAM" id="MobiDB-lite"/>
    </source>
</evidence>
<dbReference type="GO" id="GO:0005886">
    <property type="term" value="C:plasma membrane"/>
    <property type="evidence" value="ECO:0007669"/>
    <property type="project" value="TreeGrafter"/>
</dbReference>
<feature type="domain" description="HAMP" evidence="5">
    <location>
        <begin position="73"/>
        <end position="125"/>
    </location>
</feature>
<evidence type="ECO:0000256" key="1">
    <source>
        <dbReference type="ARBA" id="ARBA00022500"/>
    </source>
</evidence>